<reference evidence="1 2" key="1">
    <citation type="submission" date="2019-03" db="EMBL/GenBank/DDBJ databases">
        <title>Genomic Encyclopedia of Archaeal and Bacterial Type Strains, Phase II (KMG-II): from individual species to whole genera.</title>
        <authorList>
            <person name="Goeker M."/>
        </authorList>
    </citation>
    <scope>NUCLEOTIDE SEQUENCE [LARGE SCALE GENOMIC DNA]</scope>
    <source>
        <strain evidence="1 2">DSM 28353</strain>
    </source>
</reference>
<dbReference type="AlphaFoldDB" id="A0A4R6WJB2"/>
<evidence type="ECO:0000313" key="1">
    <source>
        <dbReference type="EMBL" id="TDQ77820.1"/>
    </source>
</evidence>
<accession>A0A4R6WJB2</accession>
<gene>
    <name evidence="1" type="ORF">CLV99_1785</name>
</gene>
<protein>
    <submittedName>
        <fullName evidence="1">Uncharacterized protein</fullName>
    </submittedName>
</protein>
<dbReference type="EMBL" id="SNYV01000013">
    <property type="protein sequence ID" value="TDQ77820.1"/>
    <property type="molecule type" value="Genomic_DNA"/>
</dbReference>
<organism evidence="1 2">
    <name type="scientific">Sphingobacterium yanglingense</name>
    <dbReference type="NCBI Taxonomy" id="1437280"/>
    <lineage>
        <taxon>Bacteria</taxon>
        <taxon>Pseudomonadati</taxon>
        <taxon>Bacteroidota</taxon>
        <taxon>Sphingobacteriia</taxon>
        <taxon>Sphingobacteriales</taxon>
        <taxon>Sphingobacteriaceae</taxon>
        <taxon>Sphingobacterium</taxon>
    </lineage>
</organism>
<keyword evidence="2" id="KW-1185">Reference proteome</keyword>
<comment type="caution">
    <text evidence="1">The sequence shown here is derived from an EMBL/GenBank/DDBJ whole genome shotgun (WGS) entry which is preliminary data.</text>
</comment>
<dbReference type="Proteomes" id="UP000295292">
    <property type="component" value="Unassembled WGS sequence"/>
</dbReference>
<dbReference type="RefSeq" id="WP_133584100.1">
    <property type="nucleotide sequence ID" value="NZ_SNYV01000013.1"/>
</dbReference>
<evidence type="ECO:0000313" key="2">
    <source>
        <dbReference type="Proteomes" id="UP000295292"/>
    </source>
</evidence>
<proteinExistence type="predicted"/>
<name>A0A4R6WJB2_9SPHI</name>
<sequence>MIKQKKSDLKSLNFPSLREVGFFNKHRGDLMTVRSFNRACELTKSNPSLRGFSQVAGDEAILKMALRYMAYRSLRSLAMTR</sequence>